<name>A0A1U7M8S2_TISCR</name>
<keyword evidence="5 7" id="KW-0456">Lyase</keyword>
<dbReference type="RefSeq" id="WP_075724268.1">
    <property type="nucleotide sequence ID" value="NZ_LTDM01000003.1"/>
</dbReference>
<evidence type="ECO:0000256" key="4">
    <source>
        <dbReference type="ARBA" id="ARBA00022975"/>
    </source>
</evidence>
<feature type="active site" description="Proton donor" evidence="7">
    <location>
        <position position="97"/>
    </location>
</feature>
<comment type="catalytic activity">
    <reaction evidence="6 7">
        <text>orotidine 5'-phosphate + H(+) = UMP + CO2</text>
        <dbReference type="Rhea" id="RHEA:11596"/>
        <dbReference type="ChEBI" id="CHEBI:15378"/>
        <dbReference type="ChEBI" id="CHEBI:16526"/>
        <dbReference type="ChEBI" id="CHEBI:57538"/>
        <dbReference type="ChEBI" id="CHEBI:57865"/>
        <dbReference type="EC" id="4.1.1.23"/>
    </reaction>
</comment>
<organism evidence="9 10">
    <name type="scientific">Tissierella creatinophila DSM 6911</name>
    <dbReference type="NCBI Taxonomy" id="1123403"/>
    <lineage>
        <taxon>Bacteria</taxon>
        <taxon>Bacillati</taxon>
        <taxon>Bacillota</taxon>
        <taxon>Tissierellia</taxon>
        <taxon>Tissierellales</taxon>
        <taxon>Tissierellaceae</taxon>
        <taxon>Tissierella</taxon>
    </lineage>
</organism>
<dbReference type="InterPro" id="IPR013785">
    <property type="entry name" value="Aldolase_TIM"/>
</dbReference>
<comment type="caution">
    <text evidence="9">The sequence shown here is derived from an EMBL/GenBank/DDBJ whole genome shotgun (WGS) entry which is preliminary data.</text>
</comment>
<dbReference type="Gene3D" id="3.20.20.70">
    <property type="entry name" value="Aldolase class I"/>
    <property type="match status" value="1"/>
</dbReference>
<evidence type="ECO:0000313" key="10">
    <source>
        <dbReference type="Proteomes" id="UP000186112"/>
    </source>
</evidence>
<dbReference type="PANTHER" id="PTHR43375:SF1">
    <property type="entry name" value="OROTIDINE 5'-PHOSPHATE DECARBOXYLASE"/>
    <property type="match status" value="1"/>
</dbReference>
<protein>
    <recommendedName>
        <fullName evidence="7">Orotidine 5'-phosphate decarboxylase</fullName>
        <ecNumber evidence="7">4.1.1.23</ecNumber>
    </recommendedName>
    <alternativeName>
        <fullName evidence="7">OMP decarboxylase</fullName>
        <shortName evidence="7">OMPDCase</shortName>
        <shortName evidence="7">OMPdecase</shortName>
    </alternativeName>
</protein>
<dbReference type="NCBIfam" id="TIGR02127">
    <property type="entry name" value="pyrF_sub2"/>
    <property type="match status" value="1"/>
</dbReference>
<evidence type="ECO:0000256" key="5">
    <source>
        <dbReference type="ARBA" id="ARBA00023239"/>
    </source>
</evidence>
<evidence type="ECO:0000313" key="9">
    <source>
        <dbReference type="EMBL" id="OLS03712.1"/>
    </source>
</evidence>
<dbReference type="SUPFAM" id="SSF51366">
    <property type="entry name" value="Ribulose-phoshate binding barrel"/>
    <property type="match status" value="1"/>
</dbReference>
<comment type="pathway">
    <text evidence="1 7">Pyrimidine metabolism; UMP biosynthesis via de novo pathway; UMP from orotate: step 2/2.</text>
</comment>
<dbReference type="GO" id="GO:0004590">
    <property type="term" value="F:orotidine-5'-phosphate decarboxylase activity"/>
    <property type="evidence" value="ECO:0007669"/>
    <property type="project" value="UniProtKB-UniRule"/>
</dbReference>
<comment type="similarity">
    <text evidence="2 7">Belongs to the OMP decarboxylase family. Type 2 subfamily.</text>
</comment>
<dbReference type="InterPro" id="IPR001754">
    <property type="entry name" value="OMPdeCOase_dom"/>
</dbReference>
<dbReference type="OrthoDB" id="9808470at2"/>
<dbReference type="GO" id="GO:0044205">
    <property type="term" value="P:'de novo' UMP biosynthetic process"/>
    <property type="evidence" value="ECO:0007669"/>
    <property type="project" value="UniProtKB-UniRule"/>
</dbReference>
<proteinExistence type="inferred from homology"/>
<gene>
    <name evidence="7 9" type="primary">pyrF</name>
    <name evidence="9" type="ORF">TICRE_02250</name>
</gene>
<reference evidence="9 10" key="1">
    <citation type="submission" date="2016-02" db="EMBL/GenBank/DDBJ databases">
        <title>Genome sequence of Tissierella creatinophila DSM 6911.</title>
        <authorList>
            <person name="Poehlein A."/>
            <person name="Daniel R."/>
        </authorList>
    </citation>
    <scope>NUCLEOTIDE SEQUENCE [LARGE SCALE GENOMIC DNA]</scope>
    <source>
        <strain evidence="9 10">DSM 6911</strain>
    </source>
</reference>
<dbReference type="EMBL" id="LTDM01000003">
    <property type="protein sequence ID" value="OLS03712.1"/>
    <property type="molecule type" value="Genomic_DNA"/>
</dbReference>
<evidence type="ECO:0000259" key="8">
    <source>
        <dbReference type="SMART" id="SM00934"/>
    </source>
</evidence>
<dbReference type="GO" id="GO:0006207">
    <property type="term" value="P:'de novo' pyrimidine nucleobase biosynthetic process"/>
    <property type="evidence" value="ECO:0007669"/>
    <property type="project" value="InterPro"/>
</dbReference>
<dbReference type="Proteomes" id="UP000186112">
    <property type="component" value="Unassembled WGS sequence"/>
</dbReference>
<keyword evidence="3 7" id="KW-0210">Decarboxylase</keyword>
<dbReference type="FunFam" id="3.20.20.70:FF:000246">
    <property type="entry name" value="Orotidine 5'-phosphate decarboxylase"/>
    <property type="match status" value="1"/>
</dbReference>
<keyword evidence="10" id="KW-1185">Reference proteome</keyword>
<dbReference type="InterPro" id="IPR011060">
    <property type="entry name" value="RibuloseP-bd_barrel"/>
</dbReference>
<keyword evidence="4 7" id="KW-0665">Pyrimidine biosynthesis</keyword>
<dbReference type="EC" id="4.1.1.23" evidence="7"/>
<sequence>MIIDRLYNTVEEKGNICLGLDSRLEFIPEGLKEKYRDISKIIFQFNKKIIDETRDIVTIYKPQIAYYEAYGIEGLIAYKNTLKYIKEIGALSIGDIKRGDIASTAEMYGKAHLDGEFEADFITLNPYMGMDSITPYLKYIEEGDKGIFVLVRTSNPGAKDFEYLDVSGEPLYYSVGDKLQELASKYKGASGYSPIGMVVGGTHTDEATEIRNRYKDMFFLIPGYGAQGAKGEDVNLYLNDGNGGVVNSSRGIITNYKKYEDGEENFHKYAREAVLKMKEDLLNARWL</sequence>
<dbReference type="CDD" id="cd04725">
    <property type="entry name" value="OMP_decarboxylase_like"/>
    <property type="match status" value="1"/>
</dbReference>
<dbReference type="AlphaFoldDB" id="A0A1U7M8S2"/>
<dbReference type="SMART" id="SM00934">
    <property type="entry name" value="OMPdecase"/>
    <property type="match status" value="1"/>
</dbReference>
<evidence type="ECO:0000256" key="3">
    <source>
        <dbReference type="ARBA" id="ARBA00022793"/>
    </source>
</evidence>
<dbReference type="HAMAP" id="MF_01215">
    <property type="entry name" value="OMPdecase_type2"/>
    <property type="match status" value="1"/>
</dbReference>
<feature type="domain" description="Orotidine 5'-phosphate decarboxylase" evidence="8">
    <location>
        <begin position="15"/>
        <end position="265"/>
    </location>
</feature>
<evidence type="ECO:0000256" key="7">
    <source>
        <dbReference type="HAMAP-Rule" id="MF_01215"/>
    </source>
</evidence>
<evidence type="ECO:0000256" key="6">
    <source>
        <dbReference type="ARBA" id="ARBA00049157"/>
    </source>
</evidence>
<dbReference type="Pfam" id="PF00215">
    <property type="entry name" value="OMPdecase"/>
    <property type="match status" value="1"/>
</dbReference>
<accession>A0A1U7M8S2</accession>
<evidence type="ECO:0000256" key="2">
    <source>
        <dbReference type="ARBA" id="ARBA00008847"/>
    </source>
</evidence>
<dbReference type="UniPathway" id="UPA00070">
    <property type="reaction ID" value="UER00120"/>
</dbReference>
<dbReference type="InterPro" id="IPR011995">
    <property type="entry name" value="OMPdecase_type-2"/>
</dbReference>
<dbReference type="PANTHER" id="PTHR43375">
    <property type="entry name" value="OROTIDINE 5'-PHOSPHATE DECARBOXYLASE"/>
    <property type="match status" value="1"/>
</dbReference>
<evidence type="ECO:0000256" key="1">
    <source>
        <dbReference type="ARBA" id="ARBA00004861"/>
    </source>
</evidence>